<dbReference type="AlphaFoldDB" id="A0ABD2L9A5"/>
<proteinExistence type="predicted"/>
<protein>
    <submittedName>
        <fullName evidence="2">Uncharacterized protein</fullName>
    </submittedName>
</protein>
<evidence type="ECO:0000313" key="3">
    <source>
        <dbReference type="Proteomes" id="UP001620626"/>
    </source>
</evidence>
<sequence>MSVSGPIFPTRLEWIIVQNCSGCPGITVCARPSPYTKPIECIHPRSLTNVTAHLLSPPMSTGNGGFDVFPFLLLLFILIIIFKCAVLAAMFCVRCPRRRPQCSEPILRSYRRGKEHVVLELESPMAIRDNDEDGANKEIIDQELKVTLEGNEKEC</sequence>
<dbReference type="EMBL" id="JBICBT010000492">
    <property type="protein sequence ID" value="KAL3111830.1"/>
    <property type="molecule type" value="Genomic_DNA"/>
</dbReference>
<reference evidence="2 3" key="1">
    <citation type="submission" date="2024-10" db="EMBL/GenBank/DDBJ databases">
        <authorList>
            <person name="Kim D."/>
        </authorList>
    </citation>
    <scope>NUCLEOTIDE SEQUENCE [LARGE SCALE GENOMIC DNA]</scope>
    <source>
        <strain evidence="2">BH-2024</strain>
    </source>
</reference>
<feature type="transmembrane region" description="Helical" evidence="1">
    <location>
        <begin position="68"/>
        <end position="93"/>
    </location>
</feature>
<keyword evidence="3" id="KW-1185">Reference proteome</keyword>
<organism evidence="2 3">
    <name type="scientific">Heterodera trifolii</name>
    <dbReference type="NCBI Taxonomy" id="157864"/>
    <lineage>
        <taxon>Eukaryota</taxon>
        <taxon>Metazoa</taxon>
        <taxon>Ecdysozoa</taxon>
        <taxon>Nematoda</taxon>
        <taxon>Chromadorea</taxon>
        <taxon>Rhabditida</taxon>
        <taxon>Tylenchina</taxon>
        <taxon>Tylenchomorpha</taxon>
        <taxon>Tylenchoidea</taxon>
        <taxon>Heteroderidae</taxon>
        <taxon>Heteroderinae</taxon>
        <taxon>Heterodera</taxon>
    </lineage>
</organism>
<comment type="caution">
    <text evidence="2">The sequence shown here is derived from an EMBL/GenBank/DDBJ whole genome shotgun (WGS) entry which is preliminary data.</text>
</comment>
<dbReference type="Proteomes" id="UP001620626">
    <property type="component" value="Unassembled WGS sequence"/>
</dbReference>
<evidence type="ECO:0000256" key="1">
    <source>
        <dbReference type="SAM" id="Phobius"/>
    </source>
</evidence>
<evidence type="ECO:0000313" key="2">
    <source>
        <dbReference type="EMBL" id="KAL3111830.1"/>
    </source>
</evidence>
<name>A0ABD2L9A5_9BILA</name>
<keyword evidence="1" id="KW-0472">Membrane</keyword>
<accession>A0ABD2L9A5</accession>
<keyword evidence="1" id="KW-0812">Transmembrane</keyword>
<gene>
    <name evidence="2" type="ORF">niasHT_011117</name>
</gene>
<keyword evidence="1" id="KW-1133">Transmembrane helix</keyword>